<evidence type="ECO:0000313" key="2">
    <source>
        <dbReference type="Proteomes" id="UP000014207"/>
    </source>
</evidence>
<organism evidence="1 2">
    <name type="scientific">Bacteroides thetaiotaomicron dnLKV9</name>
    <dbReference type="NCBI Taxonomy" id="1235785"/>
    <lineage>
        <taxon>Bacteria</taxon>
        <taxon>Pseudomonadati</taxon>
        <taxon>Bacteroidota</taxon>
        <taxon>Bacteroidia</taxon>
        <taxon>Bacteroidales</taxon>
        <taxon>Bacteroidaceae</taxon>
        <taxon>Bacteroides</taxon>
    </lineage>
</organism>
<dbReference type="EMBL" id="ASSM01000009">
    <property type="protein sequence ID" value="EOS00603.1"/>
    <property type="molecule type" value="Genomic_DNA"/>
</dbReference>
<proteinExistence type="predicted"/>
<sequence length="125" mass="13857">MDMNDPFDKTVRREEAAGLRSFSWAGRELRFCGERTTLHVAGVSYDMEPVLDALRHAGVRVRGISPARWISLLRGCPTVLPGCDKMFVMAGTPSGRKGEPHPVTLQPGTRSISLVILKKVKNRIK</sequence>
<comment type="caution">
    <text evidence="1">The sequence shown here is derived from an EMBL/GenBank/DDBJ whole genome shotgun (WGS) entry which is preliminary data.</text>
</comment>
<dbReference type="AlphaFoldDB" id="R9H971"/>
<dbReference type="Proteomes" id="UP000014207">
    <property type="component" value="Unassembled WGS sequence"/>
</dbReference>
<reference evidence="1 2" key="1">
    <citation type="submission" date="2013-04" db="EMBL/GenBank/DDBJ databases">
        <title>The Genome Sequence of Bacteroides thetaiotaomicron dnLKV9.</title>
        <authorList>
            <consortium name="The Broad Institute Genomics Platform"/>
            <consortium name="The Broad Institute Genome Sequencing Center for Infectious Disease"/>
            <person name="Earl A."/>
            <person name="Xavier R."/>
            <person name="Kuhn K."/>
            <person name="Stappenbeck T."/>
            <person name="Walker B."/>
            <person name="Young S."/>
            <person name="Zeng Q."/>
            <person name="Gargeya S."/>
            <person name="Fitzgerald M."/>
            <person name="Haas B."/>
            <person name="Abouelleil A."/>
            <person name="Allen A.W."/>
            <person name="Alvarado L."/>
            <person name="Arachchi H.M."/>
            <person name="Berlin A.M."/>
            <person name="Chapman S.B."/>
            <person name="Gainer-Dewar J."/>
            <person name="Goldberg J."/>
            <person name="Griggs A."/>
            <person name="Gujja S."/>
            <person name="Hansen M."/>
            <person name="Howarth C."/>
            <person name="Imamovic A."/>
            <person name="Ireland A."/>
            <person name="Larimer J."/>
            <person name="McCowan C."/>
            <person name="Murphy C."/>
            <person name="Pearson M."/>
            <person name="Poon T.W."/>
            <person name="Priest M."/>
            <person name="Roberts A."/>
            <person name="Saif S."/>
            <person name="Shea T."/>
            <person name="Sisk P."/>
            <person name="Sykes S."/>
            <person name="Wortman J."/>
            <person name="Nusbaum C."/>
            <person name="Birren B."/>
        </authorList>
    </citation>
    <scope>NUCLEOTIDE SEQUENCE [LARGE SCALE GENOMIC DNA]</scope>
    <source>
        <strain evidence="2">dnLKV9</strain>
    </source>
</reference>
<accession>R9H971</accession>
<dbReference type="HOGENOM" id="CLU_1988227_0_0_10"/>
<protein>
    <submittedName>
        <fullName evidence="1">Uncharacterized protein</fullName>
    </submittedName>
</protein>
<gene>
    <name evidence="1" type="ORF">C799_02452</name>
</gene>
<evidence type="ECO:0000313" key="1">
    <source>
        <dbReference type="EMBL" id="EOS00603.1"/>
    </source>
</evidence>
<dbReference type="PATRIC" id="fig|1235785.3.peg.2461"/>
<name>R9H971_BACT4</name>